<keyword evidence="1" id="KW-0812">Transmembrane</keyword>
<feature type="chain" id="PRO_5004085133" description="Arylsulfotransferase protein" evidence="2">
    <location>
        <begin position="24"/>
        <end position="597"/>
    </location>
</feature>
<evidence type="ECO:0000256" key="1">
    <source>
        <dbReference type="SAM" id="Phobius"/>
    </source>
</evidence>
<dbReference type="InterPro" id="IPR053143">
    <property type="entry name" value="Arylsulfate_ST"/>
</dbReference>
<dbReference type="AlphaFoldDB" id="M7SPR7"/>
<dbReference type="Pfam" id="PF14269">
    <property type="entry name" value="Arylsulfotran_2"/>
    <property type="match status" value="1"/>
</dbReference>
<dbReference type="STRING" id="1287681.M7SPR7"/>
<keyword evidence="1" id="KW-0472">Membrane</keyword>
<sequence length="597" mass="66415">MSTSALHILLLAVVTTLFSLTQAQDVVFRSPLLYDLGFYGFYPRTWYKSFKQSSPLLNFQAWDERCDDGYYLFSPRGTIVSNSGPVIVDGKGNLVWTSDRFGETTDVKIQTYKGKEYITFWAGVDGVRYRYGCGTYYMLDEKYQIFKTIEPVGENLRGDLHEFAISRDDTALFTVYQTVPMDLSAAGGPEQGWIIDGIFQEVDIETGELLFEWRASEHVPLEDTMLDLDESTARTPGEALDFFHINSVDKDVATGNYVISGRHTFSVMCVDPAGNTVWTLGGDDNSFRDLSGGRATDFTWQHHARLVGNTSTTIPTSTTTTTLLSLFDNGKSEGDDYIGAYSRGMLVELDLATMTARLAQEYADPQRSRLAQSQGSAQALPHSGRMLVSYGFLPVFTEFDAGGAVVCDVHLAPRAISTFGMVTSYRAYKSASWVGRPVPPPSVFLRPADRRVYASWHGATEIARWVLEGADWEGASEGRYARVDGKRKAEFEVSFAITDAMPPYLRIAALDKDGEVLGRTEVLHKDRGNAPSTKTRDTVVAIATFSCLLAVAFVFRKMIRRALKSRLAGKLVGPIVRGVWWDRRGANPHEVQPLYKI</sequence>
<dbReference type="OMA" id="GKSCWIQ"/>
<dbReference type="eggNOG" id="ENOG502QPU9">
    <property type="taxonomic scope" value="Eukaryota"/>
</dbReference>
<dbReference type="OrthoDB" id="5427350at2759"/>
<keyword evidence="2" id="KW-0732">Signal</keyword>
<feature type="transmembrane region" description="Helical" evidence="1">
    <location>
        <begin position="538"/>
        <end position="555"/>
    </location>
</feature>
<feature type="signal peptide" evidence="2">
    <location>
        <begin position="1"/>
        <end position="23"/>
    </location>
</feature>
<evidence type="ECO:0000313" key="3">
    <source>
        <dbReference type="EMBL" id="EMR66448.1"/>
    </source>
</evidence>
<keyword evidence="4" id="KW-1185">Reference proteome</keyword>
<name>M7SPR7_EUTLA</name>
<dbReference type="InterPro" id="IPR039535">
    <property type="entry name" value="ASST-like"/>
</dbReference>
<evidence type="ECO:0008006" key="5">
    <source>
        <dbReference type="Google" id="ProtNLM"/>
    </source>
</evidence>
<organism evidence="3 4">
    <name type="scientific">Eutypa lata (strain UCR-EL1)</name>
    <name type="common">Grapevine dieback disease fungus</name>
    <name type="synonym">Eutypa armeniacae</name>
    <dbReference type="NCBI Taxonomy" id="1287681"/>
    <lineage>
        <taxon>Eukaryota</taxon>
        <taxon>Fungi</taxon>
        <taxon>Dikarya</taxon>
        <taxon>Ascomycota</taxon>
        <taxon>Pezizomycotina</taxon>
        <taxon>Sordariomycetes</taxon>
        <taxon>Xylariomycetidae</taxon>
        <taxon>Xylariales</taxon>
        <taxon>Diatrypaceae</taxon>
        <taxon>Eutypa</taxon>
    </lineage>
</organism>
<dbReference type="PANTHER" id="PTHR35340:SF5">
    <property type="entry name" value="ASST-DOMAIN-CONTAINING PROTEIN"/>
    <property type="match status" value="1"/>
</dbReference>
<evidence type="ECO:0000313" key="4">
    <source>
        <dbReference type="Proteomes" id="UP000012174"/>
    </source>
</evidence>
<dbReference type="HOGENOM" id="CLU_018249_0_1_1"/>
<evidence type="ECO:0000256" key="2">
    <source>
        <dbReference type="SAM" id="SignalP"/>
    </source>
</evidence>
<dbReference type="PANTHER" id="PTHR35340">
    <property type="entry name" value="PQQ ENZYME REPEAT PROTEIN-RELATED"/>
    <property type="match status" value="1"/>
</dbReference>
<dbReference type="KEGG" id="ela:UCREL1_6555"/>
<accession>M7SPR7</accession>
<dbReference type="EMBL" id="KB706647">
    <property type="protein sequence ID" value="EMR66448.1"/>
    <property type="molecule type" value="Genomic_DNA"/>
</dbReference>
<protein>
    <recommendedName>
        <fullName evidence="5">Arylsulfotransferase protein</fullName>
    </recommendedName>
</protein>
<dbReference type="Proteomes" id="UP000012174">
    <property type="component" value="Unassembled WGS sequence"/>
</dbReference>
<proteinExistence type="predicted"/>
<reference evidence="4" key="1">
    <citation type="journal article" date="2013" name="Genome Announc.">
        <title>Draft genome sequence of the grapevine dieback fungus Eutypa lata UCR-EL1.</title>
        <authorList>
            <person name="Blanco-Ulate B."/>
            <person name="Rolshausen P.E."/>
            <person name="Cantu D."/>
        </authorList>
    </citation>
    <scope>NUCLEOTIDE SEQUENCE [LARGE SCALE GENOMIC DNA]</scope>
    <source>
        <strain evidence="4">UCR-EL1</strain>
    </source>
</reference>
<gene>
    <name evidence="3" type="ORF">UCREL1_6555</name>
</gene>
<keyword evidence="1" id="KW-1133">Transmembrane helix</keyword>